<keyword evidence="3" id="KW-1185">Reference proteome</keyword>
<keyword evidence="1" id="KW-1133">Transmembrane helix</keyword>
<dbReference type="RefSeq" id="WP_377097793.1">
    <property type="nucleotide sequence ID" value="NZ_JBHTHU010000002.1"/>
</dbReference>
<reference evidence="3" key="1">
    <citation type="journal article" date="2019" name="Int. J. Syst. Evol. Microbiol.">
        <title>The Global Catalogue of Microorganisms (GCM) 10K type strain sequencing project: providing services to taxonomists for standard genome sequencing and annotation.</title>
        <authorList>
            <consortium name="The Broad Institute Genomics Platform"/>
            <consortium name="The Broad Institute Genome Sequencing Center for Infectious Disease"/>
            <person name="Wu L."/>
            <person name="Ma J."/>
        </authorList>
    </citation>
    <scope>NUCLEOTIDE SEQUENCE [LARGE SCALE GENOMIC DNA]</scope>
    <source>
        <strain evidence="3">CCUG 63418</strain>
    </source>
</reference>
<proteinExistence type="predicted"/>
<dbReference type="Proteomes" id="UP001596958">
    <property type="component" value="Unassembled WGS sequence"/>
</dbReference>
<accession>A0ABW2YY18</accession>
<comment type="caution">
    <text evidence="2">The sequence shown here is derived from an EMBL/GenBank/DDBJ whole genome shotgun (WGS) entry which is preliminary data.</text>
</comment>
<protein>
    <submittedName>
        <fullName evidence="2">CDP-alcohol phosphatidyltransferase family protein</fullName>
        <ecNumber evidence="2">2.7.8.-</ecNumber>
    </submittedName>
</protein>
<dbReference type="Gene3D" id="1.20.120.1760">
    <property type="match status" value="1"/>
</dbReference>
<organism evidence="2 3">
    <name type="scientific">Mucilaginibacter calamicampi</name>
    <dbReference type="NCBI Taxonomy" id="1302352"/>
    <lineage>
        <taxon>Bacteria</taxon>
        <taxon>Pseudomonadati</taxon>
        <taxon>Bacteroidota</taxon>
        <taxon>Sphingobacteriia</taxon>
        <taxon>Sphingobacteriales</taxon>
        <taxon>Sphingobacteriaceae</taxon>
        <taxon>Mucilaginibacter</taxon>
    </lineage>
</organism>
<sequence>MKSIPYLLILFRLLLGPVMIWLAYSNGEALRFVLAVLILLGILSDIFDGIIARRLNVSTVKMRRIDSTTDLFFWLCVAWCAWLLNPQVILDNRYLIIIILIMEGLTYVLSFLKFKKENATHALISKFWAVTLFIAFISLIGFGYGGVPLLITFIVGVIAHIDVYLIILLLPKWMPDVPSCWHALQIRQGKEIKRNKLFNG</sequence>
<dbReference type="EMBL" id="JBHTHU010000002">
    <property type="protein sequence ID" value="MFD0749435.1"/>
    <property type="molecule type" value="Genomic_DNA"/>
</dbReference>
<feature type="transmembrane region" description="Helical" evidence="1">
    <location>
        <begin position="124"/>
        <end position="144"/>
    </location>
</feature>
<dbReference type="InterPro" id="IPR000462">
    <property type="entry name" value="CDP-OH_P_trans"/>
</dbReference>
<feature type="transmembrane region" description="Helical" evidence="1">
    <location>
        <begin position="94"/>
        <end position="112"/>
    </location>
</feature>
<evidence type="ECO:0000313" key="2">
    <source>
        <dbReference type="EMBL" id="MFD0749435.1"/>
    </source>
</evidence>
<feature type="transmembrane region" description="Helical" evidence="1">
    <location>
        <begin position="7"/>
        <end position="24"/>
    </location>
</feature>
<feature type="transmembrane region" description="Helical" evidence="1">
    <location>
        <begin position="30"/>
        <end position="51"/>
    </location>
</feature>
<gene>
    <name evidence="2" type="ORF">ACFQZS_04730</name>
</gene>
<dbReference type="EC" id="2.7.8.-" evidence="2"/>
<dbReference type="Pfam" id="PF01066">
    <property type="entry name" value="CDP-OH_P_transf"/>
    <property type="match status" value="1"/>
</dbReference>
<keyword evidence="2" id="KW-0808">Transferase</keyword>
<dbReference type="GO" id="GO:0016740">
    <property type="term" value="F:transferase activity"/>
    <property type="evidence" value="ECO:0007669"/>
    <property type="project" value="UniProtKB-KW"/>
</dbReference>
<name>A0ABW2YY18_9SPHI</name>
<dbReference type="InterPro" id="IPR043130">
    <property type="entry name" value="CDP-OH_PTrfase_TM_dom"/>
</dbReference>
<keyword evidence="1" id="KW-0812">Transmembrane</keyword>
<evidence type="ECO:0000313" key="3">
    <source>
        <dbReference type="Proteomes" id="UP001596958"/>
    </source>
</evidence>
<evidence type="ECO:0000256" key="1">
    <source>
        <dbReference type="SAM" id="Phobius"/>
    </source>
</evidence>
<feature type="transmembrane region" description="Helical" evidence="1">
    <location>
        <begin position="150"/>
        <end position="170"/>
    </location>
</feature>
<keyword evidence="1" id="KW-0472">Membrane</keyword>
<feature type="transmembrane region" description="Helical" evidence="1">
    <location>
        <begin position="71"/>
        <end position="88"/>
    </location>
</feature>